<dbReference type="Proteomes" id="UP000681720">
    <property type="component" value="Unassembled WGS sequence"/>
</dbReference>
<proteinExistence type="predicted"/>
<comment type="caution">
    <text evidence="2">The sequence shown here is derived from an EMBL/GenBank/DDBJ whole genome shotgun (WGS) entry which is preliminary data.</text>
</comment>
<dbReference type="InterPro" id="IPR013783">
    <property type="entry name" value="Ig-like_fold"/>
</dbReference>
<name>A0A8S3J879_9BILA</name>
<dbReference type="Pfam" id="PF00630">
    <property type="entry name" value="Filamin"/>
    <property type="match status" value="1"/>
</dbReference>
<protein>
    <submittedName>
        <fullName evidence="2">Uncharacterized protein</fullName>
    </submittedName>
</protein>
<gene>
    <name evidence="2" type="ORF">GIL414_LOCUS80302</name>
</gene>
<evidence type="ECO:0000256" key="1">
    <source>
        <dbReference type="PROSITE-ProRule" id="PRU00087"/>
    </source>
</evidence>
<evidence type="ECO:0000313" key="2">
    <source>
        <dbReference type="EMBL" id="CAF5212444.1"/>
    </source>
</evidence>
<reference evidence="2" key="1">
    <citation type="submission" date="2021-02" db="EMBL/GenBank/DDBJ databases">
        <authorList>
            <person name="Nowell W R."/>
        </authorList>
    </citation>
    <scope>NUCLEOTIDE SEQUENCE</scope>
</reference>
<organism evidence="2 3">
    <name type="scientific">Rotaria magnacalcarata</name>
    <dbReference type="NCBI Taxonomy" id="392030"/>
    <lineage>
        <taxon>Eukaryota</taxon>
        <taxon>Metazoa</taxon>
        <taxon>Spiralia</taxon>
        <taxon>Gnathifera</taxon>
        <taxon>Rotifera</taxon>
        <taxon>Eurotatoria</taxon>
        <taxon>Bdelloidea</taxon>
        <taxon>Philodinida</taxon>
        <taxon>Philodinidae</taxon>
        <taxon>Rotaria</taxon>
    </lineage>
</organism>
<dbReference type="PROSITE" id="PS50194">
    <property type="entry name" value="FILAMIN_REPEAT"/>
    <property type="match status" value="1"/>
</dbReference>
<dbReference type="AlphaFoldDB" id="A0A8S3J879"/>
<dbReference type="InterPro" id="IPR017868">
    <property type="entry name" value="Filamin/ABP280_repeat-like"/>
</dbReference>
<dbReference type="SUPFAM" id="SSF81296">
    <property type="entry name" value="E set domains"/>
    <property type="match status" value="1"/>
</dbReference>
<feature type="repeat" description="Filamin" evidence="1">
    <location>
        <begin position="13"/>
        <end position="78"/>
    </location>
</feature>
<dbReference type="Gene3D" id="2.60.40.10">
    <property type="entry name" value="Immunoglobulins"/>
    <property type="match status" value="1"/>
</dbReference>
<accession>A0A8S3J879</accession>
<evidence type="ECO:0000313" key="3">
    <source>
        <dbReference type="Proteomes" id="UP000681720"/>
    </source>
</evidence>
<sequence length="78" mass="8860">MKSNTDIFCWGPVNTSLAGQGQLKAELIQAQTSINPCQCHINELNNHEYLVQYIPNEPGRYQLRILFNNQLVQGKSID</sequence>
<dbReference type="InterPro" id="IPR014756">
    <property type="entry name" value="Ig_E-set"/>
</dbReference>
<feature type="non-terminal residue" evidence="2">
    <location>
        <position position="78"/>
    </location>
</feature>
<dbReference type="EMBL" id="CAJOBJ010354553">
    <property type="protein sequence ID" value="CAF5212444.1"/>
    <property type="molecule type" value="Genomic_DNA"/>
</dbReference>